<reference evidence="1 2" key="1">
    <citation type="submission" date="2019-10" db="EMBL/GenBank/DDBJ databases">
        <title>Assembly and Annotation for the nematode Trichostrongylus colubriformis.</title>
        <authorList>
            <person name="Martin J."/>
        </authorList>
    </citation>
    <scope>NUCLEOTIDE SEQUENCE [LARGE SCALE GENOMIC DNA]</scope>
    <source>
        <strain evidence="1">G859</strain>
        <tissue evidence="1">Whole worm</tissue>
    </source>
</reference>
<evidence type="ECO:0000313" key="1">
    <source>
        <dbReference type="EMBL" id="KAK5986700.1"/>
    </source>
</evidence>
<evidence type="ECO:0000313" key="2">
    <source>
        <dbReference type="Proteomes" id="UP001331761"/>
    </source>
</evidence>
<keyword evidence="2" id="KW-1185">Reference proteome</keyword>
<comment type="caution">
    <text evidence="1">The sequence shown here is derived from an EMBL/GenBank/DDBJ whole genome shotgun (WGS) entry which is preliminary data.</text>
</comment>
<protein>
    <submittedName>
        <fullName evidence="1">Uncharacterized protein</fullName>
    </submittedName>
</protein>
<dbReference type="EMBL" id="WIXE01000316">
    <property type="protein sequence ID" value="KAK5986700.1"/>
    <property type="molecule type" value="Genomic_DNA"/>
</dbReference>
<gene>
    <name evidence="1" type="ORF">GCK32_020858</name>
</gene>
<sequence length="40" mass="4404">MSAPLPDHAAACMVVPSVQRSSRRFAFAYCHFENFGASML</sequence>
<name>A0AAN8FYJ0_TRICO</name>
<organism evidence="1 2">
    <name type="scientific">Trichostrongylus colubriformis</name>
    <name type="common">Black scour worm</name>
    <dbReference type="NCBI Taxonomy" id="6319"/>
    <lineage>
        <taxon>Eukaryota</taxon>
        <taxon>Metazoa</taxon>
        <taxon>Ecdysozoa</taxon>
        <taxon>Nematoda</taxon>
        <taxon>Chromadorea</taxon>
        <taxon>Rhabditida</taxon>
        <taxon>Rhabditina</taxon>
        <taxon>Rhabditomorpha</taxon>
        <taxon>Strongyloidea</taxon>
        <taxon>Trichostrongylidae</taxon>
        <taxon>Trichostrongylus</taxon>
    </lineage>
</organism>
<proteinExistence type="predicted"/>
<accession>A0AAN8FYJ0</accession>
<dbReference type="AlphaFoldDB" id="A0AAN8FYJ0"/>
<feature type="non-terminal residue" evidence="1">
    <location>
        <position position="40"/>
    </location>
</feature>
<dbReference type="Proteomes" id="UP001331761">
    <property type="component" value="Unassembled WGS sequence"/>
</dbReference>